<evidence type="ECO:0000256" key="2">
    <source>
        <dbReference type="ARBA" id="ARBA00022737"/>
    </source>
</evidence>
<gene>
    <name evidence="5" type="ORF">KI688_000254</name>
</gene>
<dbReference type="SUPFAM" id="SSF81383">
    <property type="entry name" value="F-box domain"/>
    <property type="match status" value="1"/>
</dbReference>
<keyword evidence="1" id="KW-0853">WD repeat</keyword>
<dbReference type="Pfam" id="PF12937">
    <property type="entry name" value="F-box-like"/>
    <property type="match status" value="1"/>
</dbReference>
<dbReference type="InterPro" id="IPR036047">
    <property type="entry name" value="F-box-like_dom_sf"/>
</dbReference>
<reference evidence="5" key="1">
    <citation type="submission" date="2021-06" db="EMBL/GenBank/DDBJ databases">
        <title>Genome Sequence of Mortierella hyaline Strain SCG-10, a Cold-Adapted, Nitrate-Reducing Fungus Isolated from Soil in Minnesota, USA.</title>
        <authorList>
            <person name="Aldossari N."/>
        </authorList>
    </citation>
    <scope>NUCLEOTIDE SEQUENCE</scope>
    <source>
        <strain evidence="5">SCG-10</strain>
    </source>
</reference>
<keyword evidence="6" id="KW-1185">Reference proteome</keyword>
<dbReference type="EMBL" id="JAHRHY010000001">
    <property type="protein sequence ID" value="KAG9072483.1"/>
    <property type="molecule type" value="Genomic_DNA"/>
</dbReference>
<dbReference type="SUPFAM" id="SSF50978">
    <property type="entry name" value="WD40 repeat-like"/>
    <property type="match status" value="1"/>
</dbReference>
<feature type="compositionally biased region" description="Basic residues" evidence="3">
    <location>
        <begin position="486"/>
        <end position="495"/>
    </location>
</feature>
<evidence type="ECO:0000313" key="5">
    <source>
        <dbReference type="EMBL" id="KAG9072483.1"/>
    </source>
</evidence>
<evidence type="ECO:0000313" key="6">
    <source>
        <dbReference type="Proteomes" id="UP000707451"/>
    </source>
</evidence>
<dbReference type="InterPro" id="IPR015943">
    <property type="entry name" value="WD40/YVTN_repeat-like_dom_sf"/>
</dbReference>
<dbReference type="AlphaFoldDB" id="A0A9P7Y535"/>
<dbReference type="OrthoDB" id="1065058at2759"/>
<feature type="compositionally biased region" description="Low complexity" evidence="3">
    <location>
        <begin position="87"/>
        <end position="108"/>
    </location>
</feature>
<feature type="domain" description="F-box" evidence="4">
    <location>
        <begin position="1"/>
        <end position="47"/>
    </location>
</feature>
<dbReference type="InterPro" id="IPR001810">
    <property type="entry name" value="F-box_dom"/>
</dbReference>
<feature type="compositionally biased region" description="Acidic residues" evidence="3">
    <location>
        <begin position="507"/>
        <end position="525"/>
    </location>
</feature>
<sequence length="583" mass="64070">MDIVSRFPVEIAHQVLSNLDIQDVAACQQVSRQWYWIAIDPLVWKSVFLEREKTFAIPTGLYPFPTKGKGVVQQSSAAQSTLATPATTSDSSNSSSSSTFSSSSSFSSLSSVSFSGLKSRLTGAITTATSATASATTTPAAAAAQSAATANGTTSTANTSPNTDDSVIMSTMRDRDWKKECRTRIMTDRNWARGHIQAVFTLKLHKGAIARLRIKSGKLLSADMFGQVALWDTTTYKCDGVIEAAVGPIQLLDFSIAAMVMTVISKSGVCRIWDIKSKRLIHSSTATYVTCMTMNDEYLIMGSKDGEIQVIDFMTGQIVASTGIFPGETLQDIYIQNNTLIIATDHHIRILSIDTLELLLTSPLPIPPTTHAYCCVFHIRSLILLTDEHLLHIEWEPLYSHKDDRLLTDTRFELPPNLTKAPLIHRTKIPPILTITSIAIGGKHPHVLTTNADRPSLNDAIRVCPAIPRHHFYGNPGDEFVEASRSRSRSRKSQPIRRDDVPRMPLEDDDEEEEEEEMEDDELDLGLDGSEAEGIVLTSQVDAINDYLKVCGLKPSFMDVDEDVIVVGTSKGDIVVLHMMPQD</sequence>
<feature type="region of interest" description="Disordered" evidence="3">
    <location>
        <begin position="146"/>
        <end position="167"/>
    </location>
</feature>
<dbReference type="PROSITE" id="PS50181">
    <property type="entry name" value="FBOX"/>
    <property type="match status" value="1"/>
</dbReference>
<evidence type="ECO:0000256" key="3">
    <source>
        <dbReference type="SAM" id="MobiDB-lite"/>
    </source>
</evidence>
<protein>
    <recommendedName>
        <fullName evidence="4">F-box domain-containing protein</fullName>
    </recommendedName>
</protein>
<proteinExistence type="predicted"/>
<dbReference type="Gene3D" id="1.20.1280.50">
    <property type="match status" value="1"/>
</dbReference>
<dbReference type="PANTHER" id="PTHR44436:SF1">
    <property type="entry name" value="F-BOX_WD REPEAT-CONTAINING PROTEIN 2"/>
    <property type="match status" value="1"/>
</dbReference>
<keyword evidence="2" id="KW-0677">Repeat</keyword>
<dbReference type="SMART" id="SM00256">
    <property type="entry name" value="FBOX"/>
    <property type="match status" value="1"/>
</dbReference>
<comment type="caution">
    <text evidence="5">The sequence shown here is derived from an EMBL/GenBank/DDBJ whole genome shotgun (WGS) entry which is preliminary data.</text>
</comment>
<dbReference type="InterPro" id="IPR042627">
    <property type="entry name" value="FBXW2"/>
</dbReference>
<feature type="compositionally biased region" description="Low complexity" evidence="3">
    <location>
        <begin position="146"/>
        <end position="163"/>
    </location>
</feature>
<feature type="compositionally biased region" description="Basic and acidic residues" evidence="3">
    <location>
        <begin position="496"/>
        <end position="506"/>
    </location>
</feature>
<evidence type="ECO:0000256" key="1">
    <source>
        <dbReference type="ARBA" id="ARBA00022574"/>
    </source>
</evidence>
<dbReference type="InterPro" id="IPR036322">
    <property type="entry name" value="WD40_repeat_dom_sf"/>
</dbReference>
<feature type="region of interest" description="Disordered" evidence="3">
    <location>
        <begin position="82"/>
        <end position="108"/>
    </location>
</feature>
<dbReference type="Gene3D" id="2.130.10.10">
    <property type="entry name" value="YVTN repeat-like/Quinoprotein amine dehydrogenase"/>
    <property type="match status" value="1"/>
</dbReference>
<dbReference type="PANTHER" id="PTHR44436">
    <property type="entry name" value="F-BOX/WD REPEAT-CONTAINING PROTEIN 2"/>
    <property type="match status" value="1"/>
</dbReference>
<evidence type="ECO:0000259" key="4">
    <source>
        <dbReference type="PROSITE" id="PS50181"/>
    </source>
</evidence>
<accession>A0A9P7Y535</accession>
<dbReference type="Proteomes" id="UP000707451">
    <property type="component" value="Unassembled WGS sequence"/>
</dbReference>
<name>A0A9P7Y535_9FUNG</name>
<organism evidence="5 6">
    <name type="scientific">Linnemannia hyalina</name>
    <dbReference type="NCBI Taxonomy" id="64524"/>
    <lineage>
        <taxon>Eukaryota</taxon>
        <taxon>Fungi</taxon>
        <taxon>Fungi incertae sedis</taxon>
        <taxon>Mucoromycota</taxon>
        <taxon>Mortierellomycotina</taxon>
        <taxon>Mortierellomycetes</taxon>
        <taxon>Mortierellales</taxon>
        <taxon>Mortierellaceae</taxon>
        <taxon>Linnemannia</taxon>
    </lineage>
</organism>
<feature type="region of interest" description="Disordered" evidence="3">
    <location>
        <begin position="478"/>
        <end position="526"/>
    </location>
</feature>